<organism evidence="2">
    <name type="scientific">Diabrotica virgifera virgifera</name>
    <name type="common">western corn rootworm</name>
    <dbReference type="NCBI Taxonomy" id="50390"/>
    <lineage>
        <taxon>Eukaryota</taxon>
        <taxon>Metazoa</taxon>
        <taxon>Ecdysozoa</taxon>
        <taxon>Arthropoda</taxon>
        <taxon>Hexapoda</taxon>
        <taxon>Insecta</taxon>
        <taxon>Pterygota</taxon>
        <taxon>Neoptera</taxon>
        <taxon>Endopterygota</taxon>
        <taxon>Coleoptera</taxon>
        <taxon>Polyphaga</taxon>
        <taxon>Cucujiformia</taxon>
        <taxon>Chrysomeloidea</taxon>
        <taxon>Chrysomelidae</taxon>
        <taxon>Galerucinae</taxon>
        <taxon>Diabroticina</taxon>
        <taxon>Diabroticites</taxon>
        <taxon>Diabrotica</taxon>
    </lineage>
</organism>
<name>A0A6P7GW08_DIAVI</name>
<sequence>VVKAFNLFVKWRYTSLIFTGTLAFGGAIIPVLITSKNPGRPYMGIVFCGILEFLIGSEVGHQLQIESENLFTNILQFKWYQWKNTNCQMFIILLLQIQEPVVFKCFAFLSINRELLLRVFRVVHGYTACFQTMKKKSKSFV</sequence>
<keyword evidence="1" id="KW-0812">Transmembrane</keyword>
<keyword evidence="1" id="KW-0472">Membrane</keyword>
<dbReference type="InParanoid" id="A0A6P7GW08"/>
<keyword evidence="1" id="KW-1133">Transmembrane helix</keyword>
<proteinExistence type="predicted"/>
<dbReference type="RefSeq" id="XP_028153936.1">
    <property type="nucleotide sequence ID" value="XM_028298135.1"/>
</dbReference>
<feature type="non-terminal residue" evidence="2">
    <location>
        <position position="1"/>
    </location>
</feature>
<accession>A0A6P7GW08</accession>
<feature type="transmembrane region" description="Helical" evidence="1">
    <location>
        <begin position="13"/>
        <end position="33"/>
    </location>
</feature>
<evidence type="ECO:0000313" key="2">
    <source>
        <dbReference type="RefSeq" id="XP_028153936.1"/>
    </source>
</evidence>
<gene>
    <name evidence="2" type="primary">LOC114347429</name>
</gene>
<dbReference type="AlphaFoldDB" id="A0A6P7GW08"/>
<evidence type="ECO:0000256" key="1">
    <source>
        <dbReference type="SAM" id="Phobius"/>
    </source>
</evidence>
<protein>
    <submittedName>
        <fullName evidence="2">Uncharacterized protein LOC114347429</fullName>
    </submittedName>
</protein>
<reference evidence="2" key="1">
    <citation type="submission" date="2025-08" db="UniProtKB">
        <authorList>
            <consortium name="RefSeq"/>
        </authorList>
    </citation>
    <scope>IDENTIFICATION</scope>
    <source>
        <tissue evidence="2">Whole insect</tissue>
    </source>
</reference>